<reference evidence="1 2" key="1">
    <citation type="submission" date="2014-02" db="EMBL/GenBank/DDBJ databases">
        <authorList>
            <person name="Genoscope - CEA"/>
        </authorList>
    </citation>
    <scope>NUCLEOTIDE SEQUENCE [LARGE SCALE GENOMIC DNA]</scope>
    <source>
        <strain evidence="1 2">PCC 8005</strain>
    </source>
</reference>
<organism evidence="1 2">
    <name type="scientific">Limnospira indica PCC 8005</name>
    <dbReference type="NCBI Taxonomy" id="376219"/>
    <lineage>
        <taxon>Bacteria</taxon>
        <taxon>Bacillati</taxon>
        <taxon>Cyanobacteriota</taxon>
        <taxon>Cyanophyceae</taxon>
        <taxon>Oscillatoriophycideae</taxon>
        <taxon>Oscillatoriales</taxon>
        <taxon>Sirenicapillariaceae</taxon>
        <taxon>Limnospira</taxon>
    </lineage>
</organism>
<proteinExistence type="predicted"/>
<dbReference type="EMBL" id="FO818640">
    <property type="protein sequence ID" value="CDM95310.1"/>
    <property type="molecule type" value="Genomic_DNA"/>
</dbReference>
<gene>
    <name evidence="1" type="ORF">ARTHRO_30578</name>
</gene>
<protein>
    <submittedName>
        <fullName evidence="1">Uncharacterized protein</fullName>
    </submittedName>
</protein>
<evidence type="ECO:0000313" key="2">
    <source>
        <dbReference type="Proteomes" id="UP000032946"/>
    </source>
</evidence>
<dbReference type="Proteomes" id="UP000032946">
    <property type="component" value="Chromosome"/>
</dbReference>
<accession>A0A9P1KFJ3</accession>
<name>A0A9P1KFJ3_9CYAN</name>
<sequence length="53" mass="6286">MCPGYNRLSTNHCTNIHIIPCLRLQKSITRAIHISAIEKYYEYQLTFKLEKMT</sequence>
<evidence type="ECO:0000313" key="1">
    <source>
        <dbReference type="EMBL" id="CDM95310.1"/>
    </source>
</evidence>
<keyword evidence="2" id="KW-1185">Reference proteome</keyword>
<dbReference type="AlphaFoldDB" id="A0A9P1KFJ3"/>